<proteinExistence type="predicted"/>
<evidence type="ECO:0000313" key="2">
    <source>
        <dbReference type="Proteomes" id="UP000525652"/>
    </source>
</evidence>
<evidence type="ECO:0000313" key="1">
    <source>
        <dbReference type="EMBL" id="MBC2603156.1"/>
    </source>
</evidence>
<gene>
    <name evidence="1" type="ORF">H5P30_15335</name>
</gene>
<organism evidence="1 2">
    <name type="scientific">Puniceicoccus vermicola</name>
    <dbReference type="NCBI Taxonomy" id="388746"/>
    <lineage>
        <taxon>Bacteria</taxon>
        <taxon>Pseudomonadati</taxon>
        <taxon>Verrucomicrobiota</taxon>
        <taxon>Opitutia</taxon>
        <taxon>Puniceicoccales</taxon>
        <taxon>Puniceicoccaceae</taxon>
        <taxon>Puniceicoccus</taxon>
    </lineage>
</organism>
<dbReference type="RefSeq" id="WP_185693797.1">
    <property type="nucleotide sequence ID" value="NZ_JACHVA010000121.1"/>
</dbReference>
<protein>
    <submittedName>
        <fullName evidence="1">Uncharacterized protein</fullName>
    </submittedName>
</protein>
<dbReference type="AlphaFoldDB" id="A0A7X1E5G9"/>
<keyword evidence="2" id="KW-1185">Reference proteome</keyword>
<comment type="caution">
    <text evidence="1">The sequence shown here is derived from an EMBL/GenBank/DDBJ whole genome shotgun (WGS) entry which is preliminary data.</text>
</comment>
<reference evidence="1 2" key="1">
    <citation type="submission" date="2020-07" db="EMBL/GenBank/DDBJ databases">
        <authorList>
            <person name="Feng X."/>
        </authorList>
    </citation>
    <scope>NUCLEOTIDE SEQUENCE [LARGE SCALE GENOMIC DNA]</scope>
    <source>
        <strain evidence="1 2">JCM14086</strain>
    </source>
</reference>
<dbReference type="PROSITE" id="PS51257">
    <property type="entry name" value="PROKAR_LIPOPROTEIN"/>
    <property type="match status" value="1"/>
</dbReference>
<dbReference type="EMBL" id="JACHVA010000121">
    <property type="protein sequence ID" value="MBC2603156.1"/>
    <property type="molecule type" value="Genomic_DNA"/>
</dbReference>
<sequence>MKSIYTAFAVFIILAAGCMTTEKVESSINLEAPFSVSIYASNGALVPANEVALKEILRFWLPKMRSIPYTFPTPSARLKIEGKTKDGIDSEMTVFVGQNWLGDGRGLVTLADTQSFKLWNIINKTGAIQSEVSTPFARASLTP</sequence>
<dbReference type="Proteomes" id="UP000525652">
    <property type="component" value="Unassembled WGS sequence"/>
</dbReference>
<accession>A0A7X1E5G9</accession>
<name>A0A7X1E5G9_9BACT</name>